<evidence type="ECO:0000256" key="3">
    <source>
        <dbReference type="ARBA" id="ARBA00023163"/>
    </source>
</evidence>
<dbReference type="Proteomes" id="UP000585272">
    <property type="component" value="Unassembled WGS sequence"/>
</dbReference>
<dbReference type="GO" id="GO:0045892">
    <property type="term" value="P:negative regulation of DNA-templated transcription"/>
    <property type="evidence" value="ECO:0007669"/>
    <property type="project" value="TreeGrafter"/>
</dbReference>
<keyword evidence="3" id="KW-0804">Transcription</keyword>
<dbReference type="GO" id="GO:0003677">
    <property type="term" value="F:DNA binding"/>
    <property type="evidence" value="ECO:0007669"/>
    <property type="project" value="UniProtKB-KW"/>
</dbReference>
<sequence>MADDPGFATVKSADRALVVLELLAGREPMRLIEIADELGMPRSSTSNLLRTMALRRFVETTDDGRRYRIGSRMRELARASERADDLVSLAQPLMDRLVGQTGETVQLAQLEAMEVVYLAISESPHPMKLVSEVGKRLFAHGTGVGKTLLAQLDEQEAARRLRSVELPRFTPATIVDVDDLLDEMREIRARGWGTDDEEYVLGCRCVAMPVHGPRGDAIAAMSVSIPTPRYDDEVGERALAALREAVGELSRQLGYVPPAAVADGAGAGAGAGAEVNGADPA</sequence>
<dbReference type="PANTHER" id="PTHR30136">
    <property type="entry name" value="HELIX-TURN-HELIX TRANSCRIPTIONAL REGULATOR, ICLR FAMILY"/>
    <property type="match status" value="1"/>
</dbReference>
<dbReference type="PROSITE" id="PS51078">
    <property type="entry name" value="ICLR_ED"/>
    <property type="match status" value="1"/>
</dbReference>
<dbReference type="Gene3D" id="3.30.450.40">
    <property type="match status" value="1"/>
</dbReference>
<evidence type="ECO:0000259" key="4">
    <source>
        <dbReference type="PROSITE" id="PS51077"/>
    </source>
</evidence>
<evidence type="ECO:0000259" key="5">
    <source>
        <dbReference type="PROSITE" id="PS51078"/>
    </source>
</evidence>
<dbReference type="InterPro" id="IPR050707">
    <property type="entry name" value="HTH_MetabolicPath_Reg"/>
</dbReference>
<reference evidence="6 7" key="1">
    <citation type="submission" date="2020-08" db="EMBL/GenBank/DDBJ databases">
        <title>Genomic Encyclopedia of Archaeal and Bacterial Type Strains, Phase II (KMG-II): from individual species to whole genera.</title>
        <authorList>
            <person name="Goeker M."/>
        </authorList>
    </citation>
    <scope>NUCLEOTIDE SEQUENCE [LARGE SCALE GENOMIC DNA]</scope>
    <source>
        <strain evidence="6 7">DSM 23288</strain>
    </source>
</reference>
<dbReference type="GO" id="GO:0003700">
    <property type="term" value="F:DNA-binding transcription factor activity"/>
    <property type="evidence" value="ECO:0007669"/>
    <property type="project" value="TreeGrafter"/>
</dbReference>
<dbReference type="RefSeq" id="WP_183338560.1">
    <property type="nucleotide sequence ID" value="NZ_JACHNU010000001.1"/>
</dbReference>
<gene>
    <name evidence="6" type="ORF">BDZ31_000452</name>
</gene>
<dbReference type="InterPro" id="IPR014757">
    <property type="entry name" value="Tscrpt_reg_IclR_C"/>
</dbReference>
<dbReference type="Pfam" id="PF01614">
    <property type="entry name" value="IclR_C"/>
    <property type="match status" value="1"/>
</dbReference>
<protein>
    <submittedName>
        <fullName evidence="6">IclR family KDG regulon transcriptional repressor</fullName>
    </submittedName>
</protein>
<dbReference type="Gene3D" id="1.10.10.10">
    <property type="entry name" value="Winged helix-like DNA-binding domain superfamily/Winged helix DNA-binding domain"/>
    <property type="match status" value="1"/>
</dbReference>
<keyword evidence="7" id="KW-1185">Reference proteome</keyword>
<dbReference type="InterPro" id="IPR036390">
    <property type="entry name" value="WH_DNA-bd_sf"/>
</dbReference>
<keyword evidence="2" id="KW-0238">DNA-binding</keyword>
<dbReference type="SMART" id="SM00346">
    <property type="entry name" value="HTH_ICLR"/>
    <property type="match status" value="1"/>
</dbReference>
<evidence type="ECO:0000313" key="7">
    <source>
        <dbReference type="Proteomes" id="UP000585272"/>
    </source>
</evidence>
<dbReference type="Pfam" id="PF09339">
    <property type="entry name" value="HTH_IclR"/>
    <property type="match status" value="1"/>
</dbReference>
<dbReference type="InterPro" id="IPR029016">
    <property type="entry name" value="GAF-like_dom_sf"/>
</dbReference>
<proteinExistence type="predicted"/>
<feature type="domain" description="HTH iclR-type" evidence="4">
    <location>
        <begin position="10"/>
        <end position="71"/>
    </location>
</feature>
<dbReference type="PROSITE" id="PS51077">
    <property type="entry name" value="HTH_ICLR"/>
    <property type="match status" value="1"/>
</dbReference>
<evidence type="ECO:0000256" key="1">
    <source>
        <dbReference type="ARBA" id="ARBA00023015"/>
    </source>
</evidence>
<feature type="domain" description="IclR-ED" evidence="5">
    <location>
        <begin position="72"/>
        <end position="255"/>
    </location>
</feature>
<dbReference type="SUPFAM" id="SSF55781">
    <property type="entry name" value="GAF domain-like"/>
    <property type="match status" value="1"/>
</dbReference>
<dbReference type="EMBL" id="JACHNU010000001">
    <property type="protein sequence ID" value="MBB4660879.1"/>
    <property type="molecule type" value="Genomic_DNA"/>
</dbReference>
<dbReference type="SUPFAM" id="SSF46785">
    <property type="entry name" value="Winged helix' DNA-binding domain"/>
    <property type="match status" value="1"/>
</dbReference>
<evidence type="ECO:0000313" key="6">
    <source>
        <dbReference type="EMBL" id="MBB4660879.1"/>
    </source>
</evidence>
<keyword evidence="1" id="KW-0805">Transcription regulation</keyword>
<organism evidence="6 7">
    <name type="scientific">Conexibacter arvalis</name>
    <dbReference type="NCBI Taxonomy" id="912552"/>
    <lineage>
        <taxon>Bacteria</taxon>
        <taxon>Bacillati</taxon>
        <taxon>Actinomycetota</taxon>
        <taxon>Thermoleophilia</taxon>
        <taxon>Solirubrobacterales</taxon>
        <taxon>Conexibacteraceae</taxon>
        <taxon>Conexibacter</taxon>
    </lineage>
</organism>
<dbReference type="PANTHER" id="PTHR30136:SF24">
    <property type="entry name" value="HTH-TYPE TRANSCRIPTIONAL REPRESSOR ALLR"/>
    <property type="match status" value="1"/>
</dbReference>
<dbReference type="InterPro" id="IPR005471">
    <property type="entry name" value="Tscrpt_reg_IclR_N"/>
</dbReference>
<comment type="caution">
    <text evidence="6">The sequence shown here is derived from an EMBL/GenBank/DDBJ whole genome shotgun (WGS) entry which is preliminary data.</text>
</comment>
<accession>A0A840I7M2</accession>
<evidence type="ECO:0000256" key="2">
    <source>
        <dbReference type="ARBA" id="ARBA00023125"/>
    </source>
</evidence>
<dbReference type="InterPro" id="IPR036388">
    <property type="entry name" value="WH-like_DNA-bd_sf"/>
</dbReference>
<dbReference type="AlphaFoldDB" id="A0A840I7M2"/>
<name>A0A840I7M2_9ACTN</name>